<dbReference type="PANTHER" id="PTHR37305:SF1">
    <property type="entry name" value="MEMBRANE PROTEIN"/>
    <property type="match status" value="1"/>
</dbReference>
<dbReference type="Pfam" id="PF12730">
    <property type="entry name" value="ABC2_membrane_4"/>
    <property type="match status" value="1"/>
</dbReference>
<feature type="transmembrane region" description="Helical" evidence="1">
    <location>
        <begin position="205"/>
        <end position="224"/>
    </location>
</feature>
<name>A0A4R1QMT0_9FIRM</name>
<dbReference type="STRING" id="1650663.GCA_001486665_02500"/>
<reference evidence="2 3" key="1">
    <citation type="submission" date="2019-03" db="EMBL/GenBank/DDBJ databases">
        <title>Genomic Encyclopedia of Type Strains, Phase IV (KMG-IV): sequencing the most valuable type-strain genomes for metagenomic binning, comparative biology and taxonomic classification.</title>
        <authorList>
            <person name="Goeker M."/>
        </authorList>
    </citation>
    <scope>NUCLEOTIDE SEQUENCE [LARGE SCALE GENOMIC DNA]</scope>
    <source>
        <strain evidence="2 3">DSM 100451</strain>
    </source>
</reference>
<feature type="transmembrane region" description="Helical" evidence="1">
    <location>
        <begin position="757"/>
        <end position="778"/>
    </location>
</feature>
<evidence type="ECO:0000256" key="1">
    <source>
        <dbReference type="SAM" id="Phobius"/>
    </source>
</evidence>
<feature type="transmembrane region" description="Helical" evidence="1">
    <location>
        <begin position="12"/>
        <end position="34"/>
    </location>
</feature>
<feature type="transmembrane region" description="Helical" evidence="1">
    <location>
        <begin position="244"/>
        <end position="268"/>
    </location>
</feature>
<dbReference type="RefSeq" id="WP_058965483.1">
    <property type="nucleotide sequence ID" value="NZ_CABKVM010000018.1"/>
</dbReference>
<dbReference type="Proteomes" id="UP000295184">
    <property type="component" value="Unassembled WGS sequence"/>
</dbReference>
<dbReference type="EMBL" id="SLUM01000031">
    <property type="protein sequence ID" value="TCL53555.1"/>
    <property type="molecule type" value="Genomic_DNA"/>
</dbReference>
<sequence length="783" mass="87091">MRLLLAELRKVWGQRIFALCLAVLAAANLFLLYIGTRPGENSPQPAAWRAVARDLAGMDTQAQQDFINEKLDLVYGVLQIDQILSYQASGAFLGMDVRQEYADLFNQYEQAYKDKTYDLYTGDLRMDYRLLSQIKEELDTVAGYPQFLEDVQAKAKQLSGISIFNNGKSSYDRANIDKTAAVYAGMGDVTIQYAPQKGLFTALDYQFTDLILLAAMLLLASLLFRQERDSGMLNLVRSMPGGRLHTALAKLGALAVSLLAVLLLLYGVNLVYCGLTFGLGPLGRSIQSVPALMRCTMKITVGQYLVLFLLAKWAGAFVMGLWVMLAALWARRAFVGWCGALALPAAQWLIRETIPATSRLNVIKYANMVSLLRTNELLGNYRNLYWFDTPVGLPLVEWLAAILYGSLLAGSVCLLFCRGQLLAAPAFAGLRRKAAKTKPTTVLRQESRKLFLLCGAAVVLLVFAGYQTWQTATTESYIDAEEIYYAWYMKQLAGPYTEETYQKLLTMNEEFEPIRQLDQALQSGKITSEAYQAQMGAYYGLQQKMSVFQRIQYGNLSYIKENPKAQLVYESGWEKLFGFSGESDLRDTLTAGLVSCICFAGLFAFEQKGGMKRVVMATPLGRQRTVRCKLAVGTVGAALICLLTCLPRFLVVLRDYGLSMPFAPAMSLQGYHALPAWITLSDVLVWGVLARLLACMTMMLILMTLSEFIGNTLGAMFVGSIMFCLPPMLALSGLSGLRWIGMYPLFHITELAQRPDFWAGLGCVVIALGLCFLCINWLKEKWK</sequence>
<dbReference type="GeneID" id="97382758"/>
<dbReference type="OrthoDB" id="1821982at2"/>
<evidence type="ECO:0008006" key="4">
    <source>
        <dbReference type="Google" id="ProtNLM"/>
    </source>
</evidence>
<keyword evidence="1" id="KW-0812">Transmembrane</keyword>
<keyword evidence="1" id="KW-1133">Transmembrane helix</keyword>
<feature type="transmembrane region" description="Helical" evidence="1">
    <location>
        <begin position="626"/>
        <end position="650"/>
    </location>
</feature>
<comment type="caution">
    <text evidence="2">The sequence shown here is derived from an EMBL/GenBank/DDBJ whole genome shotgun (WGS) entry which is preliminary data.</text>
</comment>
<accession>A0A4R1QMT0</accession>
<feature type="transmembrane region" description="Helical" evidence="1">
    <location>
        <begin position="305"/>
        <end position="328"/>
    </location>
</feature>
<gene>
    <name evidence="2" type="ORF">EDD77_13114</name>
</gene>
<feature type="transmembrane region" description="Helical" evidence="1">
    <location>
        <begin position="401"/>
        <end position="430"/>
    </location>
</feature>
<evidence type="ECO:0000313" key="3">
    <source>
        <dbReference type="Proteomes" id="UP000295184"/>
    </source>
</evidence>
<feature type="transmembrane region" description="Helical" evidence="1">
    <location>
        <begin position="588"/>
        <end position="605"/>
    </location>
</feature>
<organism evidence="2 3">
    <name type="scientific">Allofournierella massiliensis</name>
    <dbReference type="NCBI Taxonomy" id="1650663"/>
    <lineage>
        <taxon>Bacteria</taxon>
        <taxon>Bacillati</taxon>
        <taxon>Bacillota</taxon>
        <taxon>Clostridia</taxon>
        <taxon>Eubacteriales</taxon>
        <taxon>Oscillospiraceae</taxon>
        <taxon>Allofournierella</taxon>
    </lineage>
</organism>
<proteinExistence type="predicted"/>
<feature type="transmembrane region" description="Helical" evidence="1">
    <location>
        <begin position="334"/>
        <end position="350"/>
    </location>
</feature>
<feature type="transmembrane region" description="Helical" evidence="1">
    <location>
        <begin position="715"/>
        <end position="737"/>
    </location>
</feature>
<protein>
    <recommendedName>
        <fullName evidence="4">ABC-2 family transporter</fullName>
    </recommendedName>
</protein>
<dbReference type="AlphaFoldDB" id="A0A4R1QMT0"/>
<keyword evidence="1" id="KW-0472">Membrane</keyword>
<dbReference type="PANTHER" id="PTHR37305">
    <property type="entry name" value="INTEGRAL MEMBRANE PROTEIN-RELATED"/>
    <property type="match status" value="1"/>
</dbReference>
<feature type="transmembrane region" description="Helical" evidence="1">
    <location>
        <begin position="683"/>
        <end position="703"/>
    </location>
</feature>
<feature type="transmembrane region" description="Helical" evidence="1">
    <location>
        <begin position="450"/>
        <end position="469"/>
    </location>
</feature>
<evidence type="ECO:0000313" key="2">
    <source>
        <dbReference type="EMBL" id="TCL53555.1"/>
    </source>
</evidence>